<protein>
    <submittedName>
        <fullName evidence="1">Uncharacterized protein</fullName>
    </submittedName>
</protein>
<name>A0A0E9TTS0_ANGAN</name>
<dbReference type="AlphaFoldDB" id="A0A0E9TTS0"/>
<evidence type="ECO:0000313" key="1">
    <source>
        <dbReference type="EMBL" id="JAH56847.1"/>
    </source>
</evidence>
<dbReference type="EMBL" id="GBXM01051730">
    <property type="protein sequence ID" value="JAH56847.1"/>
    <property type="molecule type" value="Transcribed_RNA"/>
</dbReference>
<accession>A0A0E9TTS0</accession>
<proteinExistence type="predicted"/>
<reference evidence="1" key="2">
    <citation type="journal article" date="2015" name="Fish Shellfish Immunol.">
        <title>Early steps in the European eel (Anguilla anguilla)-Vibrio vulnificus interaction in the gills: Role of the RtxA13 toxin.</title>
        <authorList>
            <person name="Callol A."/>
            <person name="Pajuelo D."/>
            <person name="Ebbesson L."/>
            <person name="Teles M."/>
            <person name="MacKenzie S."/>
            <person name="Amaro C."/>
        </authorList>
    </citation>
    <scope>NUCLEOTIDE SEQUENCE</scope>
</reference>
<organism evidence="1">
    <name type="scientific">Anguilla anguilla</name>
    <name type="common">European freshwater eel</name>
    <name type="synonym">Muraena anguilla</name>
    <dbReference type="NCBI Taxonomy" id="7936"/>
    <lineage>
        <taxon>Eukaryota</taxon>
        <taxon>Metazoa</taxon>
        <taxon>Chordata</taxon>
        <taxon>Craniata</taxon>
        <taxon>Vertebrata</taxon>
        <taxon>Euteleostomi</taxon>
        <taxon>Actinopterygii</taxon>
        <taxon>Neopterygii</taxon>
        <taxon>Teleostei</taxon>
        <taxon>Anguilliformes</taxon>
        <taxon>Anguillidae</taxon>
        <taxon>Anguilla</taxon>
    </lineage>
</organism>
<reference evidence="1" key="1">
    <citation type="submission" date="2014-11" db="EMBL/GenBank/DDBJ databases">
        <authorList>
            <person name="Amaro Gonzalez C."/>
        </authorList>
    </citation>
    <scope>NUCLEOTIDE SEQUENCE</scope>
</reference>
<sequence length="34" mass="3946">MLAIDIKFLPYIDLSFLSLNIVKFKVFLSAFNSH</sequence>